<dbReference type="Gene3D" id="1.10.3730.20">
    <property type="match status" value="1"/>
</dbReference>
<keyword evidence="1" id="KW-0812">Transmembrane</keyword>
<organism evidence="2 3">
    <name type="scientific">Croceimicrobium hydrocarbonivorans</name>
    <dbReference type="NCBI Taxonomy" id="2761580"/>
    <lineage>
        <taxon>Bacteria</taxon>
        <taxon>Pseudomonadati</taxon>
        <taxon>Bacteroidota</taxon>
        <taxon>Flavobacteriia</taxon>
        <taxon>Flavobacteriales</taxon>
        <taxon>Owenweeksiaceae</taxon>
        <taxon>Croceimicrobium</taxon>
    </lineage>
</organism>
<feature type="transmembrane region" description="Helical" evidence="1">
    <location>
        <begin position="146"/>
        <end position="165"/>
    </location>
</feature>
<dbReference type="EMBL" id="CP060139">
    <property type="protein sequence ID" value="QNR24026.1"/>
    <property type="molecule type" value="Genomic_DNA"/>
</dbReference>
<evidence type="ECO:0000256" key="1">
    <source>
        <dbReference type="SAM" id="Phobius"/>
    </source>
</evidence>
<dbReference type="Proteomes" id="UP000516305">
    <property type="component" value="Chromosome"/>
</dbReference>
<feature type="transmembrane region" description="Helical" evidence="1">
    <location>
        <begin position="177"/>
        <end position="196"/>
    </location>
</feature>
<feature type="transmembrane region" description="Helical" evidence="1">
    <location>
        <begin position="6"/>
        <end position="22"/>
    </location>
</feature>
<dbReference type="KEGG" id="chyd:H4K34_16880"/>
<feature type="transmembrane region" description="Helical" evidence="1">
    <location>
        <begin position="208"/>
        <end position="229"/>
    </location>
</feature>
<protein>
    <submittedName>
        <fullName evidence="2">DMT family transporter</fullName>
    </submittedName>
</protein>
<dbReference type="AlphaFoldDB" id="A0A7H0VE78"/>
<feature type="transmembrane region" description="Helical" evidence="1">
    <location>
        <begin position="86"/>
        <end position="110"/>
    </location>
</feature>
<evidence type="ECO:0000313" key="2">
    <source>
        <dbReference type="EMBL" id="QNR24026.1"/>
    </source>
</evidence>
<keyword evidence="1" id="KW-1133">Transmembrane helix</keyword>
<dbReference type="InterPro" id="IPR037185">
    <property type="entry name" value="EmrE-like"/>
</dbReference>
<feature type="transmembrane region" description="Helical" evidence="1">
    <location>
        <begin position="241"/>
        <end position="262"/>
    </location>
</feature>
<feature type="transmembrane region" description="Helical" evidence="1">
    <location>
        <begin position="59"/>
        <end position="79"/>
    </location>
</feature>
<feature type="transmembrane region" description="Helical" evidence="1">
    <location>
        <begin position="29"/>
        <end position="47"/>
    </location>
</feature>
<name>A0A7H0VE78_9FLAO</name>
<gene>
    <name evidence="2" type="ORF">H4K34_16880</name>
</gene>
<feature type="transmembrane region" description="Helical" evidence="1">
    <location>
        <begin position="116"/>
        <end position="134"/>
    </location>
</feature>
<keyword evidence="1" id="KW-0472">Membrane</keyword>
<reference evidence="2 3" key="1">
    <citation type="submission" date="2020-08" db="EMBL/GenBank/DDBJ databases">
        <title>Croceimicrobium hydrocarbonivorans gen. nov., sp. nov., a novel marine bacterium isolated from a bacterial consortium that degrades polyethylene terephthalate.</title>
        <authorList>
            <person name="Liu R."/>
        </authorList>
    </citation>
    <scope>NUCLEOTIDE SEQUENCE [LARGE SCALE GENOMIC DNA]</scope>
    <source>
        <strain evidence="2 3">A20-9</strain>
    </source>
</reference>
<evidence type="ECO:0000313" key="3">
    <source>
        <dbReference type="Proteomes" id="UP000516305"/>
    </source>
</evidence>
<accession>A0A7H0VE78</accession>
<feature type="transmembrane region" description="Helical" evidence="1">
    <location>
        <begin position="269"/>
        <end position="287"/>
    </location>
</feature>
<dbReference type="SUPFAM" id="SSF103481">
    <property type="entry name" value="Multidrug resistance efflux transporter EmrE"/>
    <property type="match status" value="2"/>
</dbReference>
<dbReference type="RefSeq" id="WP_210758559.1">
    <property type="nucleotide sequence ID" value="NZ_CP060139.1"/>
</dbReference>
<keyword evidence="3" id="KW-1185">Reference proteome</keyword>
<sequence length="288" mass="31638">MIWLLLSISCSVLIFIVFKLFKTYSVDNLQAILVNYFVAFGIGLALSDGEQHPLNLAEQPWFSSVLILGLLFITLFRLMAWVSQNYGMATVSVAVKMAVIVPVSFGVLYFGESLGAIKLGGILLALVAVYMTSYQPKKMKGSAANFWFPIILFLGSGFLDAFLKYNEAELVPAVDQSWFASSIFGMAAIFGLFFVAYQRIMQKQKFELKSVIAGLALGIPNYGSIYFLLRSLSMRGLESSSIFALNNVGIVFLSALLGYFFFKEKLSRLNLAGIGLAIVSIVLIALAL</sequence>
<proteinExistence type="predicted"/>